<dbReference type="RefSeq" id="WP_087460367.1">
    <property type="nucleotide sequence ID" value="NZ_CP021425.1"/>
</dbReference>
<dbReference type="EMBL" id="CP021425">
    <property type="protein sequence ID" value="ARU55240.1"/>
    <property type="molecule type" value="Genomic_DNA"/>
</dbReference>
<dbReference type="InterPro" id="IPR053853">
    <property type="entry name" value="FitA-like_RHH"/>
</dbReference>
<dbReference type="Pfam" id="PF22513">
    <property type="entry name" value="FitA-like_RHH"/>
    <property type="match status" value="1"/>
</dbReference>
<name>A0A1Y0I4S9_9GAMM</name>
<dbReference type="OrthoDB" id="2389872at2"/>
<keyword evidence="3" id="KW-1185">Reference proteome</keyword>
<dbReference type="GO" id="GO:0006355">
    <property type="term" value="P:regulation of DNA-templated transcription"/>
    <property type="evidence" value="ECO:0007669"/>
    <property type="project" value="InterPro"/>
</dbReference>
<dbReference type="KEGG" id="ome:OLMES_1156"/>
<accession>A0A1Y0I4S9</accession>
<reference evidence="2 3" key="1">
    <citation type="submission" date="2017-05" db="EMBL/GenBank/DDBJ databases">
        <title>Genomic insights into alkan degradation activity of Oleiphilus messinensis.</title>
        <authorList>
            <person name="Kozyavkin S.A."/>
            <person name="Slesarev A.I."/>
            <person name="Golyshin P.N."/>
            <person name="Korzhenkov A."/>
            <person name="Golyshina O.N."/>
            <person name="Toshchakov S.V."/>
        </authorList>
    </citation>
    <scope>NUCLEOTIDE SEQUENCE [LARGE SCALE GENOMIC DNA]</scope>
    <source>
        <strain evidence="2 3">ME102</strain>
    </source>
</reference>
<dbReference type="InterPro" id="IPR010985">
    <property type="entry name" value="Ribbon_hlx_hlx"/>
</dbReference>
<dbReference type="Gene3D" id="1.10.1220.10">
    <property type="entry name" value="Met repressor-like"/>
    <property type="match status" value="1"/>
</dbReference>
<dbReference type="Proteomes" id="UP000196027">
    <property type="component" value="Chromosome"/>
</dbReference>
<evidence type="ECO:0000259" key="1">
    <source>
        <dbReference type="Pfam" id="PF22513"/>
    </source>
</evidence>
<dbReference type="AlphaFoldDB" id="A0A1Y0I4S9"/>
<protein>
    <submittedName>
        <fullName evidence="2">StbC superfamily protein</fullName>
    </submittedName>
</protein>
<feature type="domain" description="Antitoxin FitA-like ribbon-helix-helix" evidence="1">
    <location>
        <begin position="2"/>
        <end position="40"/>
    </location>
</feature>
<sequence>MANLIVRNVDEAVVRALKAKAGADGISAEAEHRKILETALLKPRKKNFTQALMAIPDVGVDADFERIQDDKSDDKALGSLSAF</sequence>
<evidence type="ECO:0000313" key="3">
    <source>
        <dbReference type="Proteomes" id="UP000196027"/>
    </source>
</evidence>
<evidence type="ECO:0000313" key="2">
    <source>
        <dbReference type="EMBL" id="ARU55240.1"/>
    </source>
</evidence>
<organism evidence="2 3">
    <name type="scientific">Oleiphilus messinensis</name>
    <dbReference type="NCBI Taxonomy" id="141451"/>
    <lineage>
        <taxon>Bacteria</taxon>
        <taxon>Pseudomonadati</taxon>
        <taxon>Pseudomonadota</taxon>
        <taxon>Gammaproteobacteria</taxon>
        <taxon>Oceanospirillales</taxon>
        <taxon>Oleiphilaceae</taxon>
        <taxon>Oleiphilus</taxon>
    </lineage>
</organism>
<dbReference type="SUPFAM" id="SSF47598">
    <property type="entry name" value="Ribbon-helix-helix"/>
    <property type="match status" value="1"/>
</dbReference>
<proteinExistence type="predicted"/>
<dbReference type="InterPro" id="IPR013321">
    <property type="entry name" value="Arc_rbn_hlx_hlx"/>
</dbReference>
<gene>
    <name evidence="2" type="ORF">OLMES_1156</name>
</gene>